<protein>
    <recommendedName>
        <fullName evidence="3">YD repeat-containing protein</fullName>
    </recommendedName>
</protein>
<sequence length="265" mass="30162">MKKNYLLFSLCAIISCGTADRDTSEFDNPVLVTKMVQDGDNFIFSYDGAKITEMKNTTENWTRVYTYTGDLITKYVDTYSDGTVDTTILTYNSNQKITKQTQTSSDSPNSSSTTTYIYIEGDKIKITQTFVSPGNTKTYVRDSYTNSDGSLKNWTETVTDVYPTVTYTGTGSLQNIVYDGGHYPFKNVTGFIKMLESEDMNGSARNLKEYKNIITYSNGGEESTIFKSTYEYNNKSYPTKAIRDYYHSNNQPYKSEITTYEYNHL</sequence>
<dbReference type="RefSeq" id="WP_089859144.1">
    <property type="nucleotide sequence ID" value="NZ_FNDW01000008.1"/>
</dbReference>
<proteinExistence type="predicted"/>
<dbReference type="Proteomes" id="UP000198869">
    <property type="component" value="Unassembled WGS sequence"/>
</dbReference>
<reference evidence="2" key="1">
    <citation type="submission" date="2016-10" db="EMBL/GenBank/DDBJ databases">
        <authorList>
            <person name="Varghese N."/>
            <person name="Submissions S."/>
        </authorList>
    </citation>
    <scope>NUCLEOTIDE SEQUENCE [LARGE SCALE GENOMIC DNA]</scope>
    <source>
        <strain evidence="2">DSM 17071</strain>
    </source>
</reference>
<name>A0A1G8KY38_9FLAO</name>
<evidence type="ECO:0000313" key="2">
    <source>
        <dbReference type="Proteomes" id="UP000198869"/>
    </source>
</evidence>
<dbReference type="AlphaFoldDB" id="A0A1G8KY38"/>
<dbReference type="OrthoDB" id="1444189at2"/>
<dbReference type="PROSITE" id="PS51257">
    <property type="entry name" value="PROKAR_LIPOPROTEIN"/>
    <property type="match status" value="1"/>
</dbReference>
<dbReference type="EMBL" id="FNDW01000008">
    <property type="protein sequence ID" value="SDI48299.1"/>
    <property type="molecule type" value="Genomic_DNA"/>
</dbReference>
<keyword evidence="2" id="KW-1185">Reference proteome</keyword>
<evidence type="ECO:0008006" key="3">
    <source>
        <dbReference type="Google" id="ProtNLM"/>
    </source>
</evidence>
<gene>
    <name evidence="1" type="ORF">SAMN05421846_108112</name>
</gene>
<accession>A0A1G8KY38</accession>
<dbReference type="STRING" id="311334.SAMN05421846_108112"/>
<organism evidence="1 2">
    <name type="scientific">Chryseobacterium taeanense</name>
    <dbReference type="NCBI Taxonomy" id="311334"/>
    <lineage>
        <taxon>Bacteria</taxon>
        <taxon>Pseudomonadati</taxon>
        <taxon>Bacteroidota</taxon>
        <taxon>Flavobacteriia</taxon>
        <taxon>Flavobacteriales</taxon>
        <taxon>Weeksellaceae</taxon>
        <taxon>Chryseobacterium group</taxon>
        <taxon>Chryseobacterium</taxon>
    </lineage>
</organism>
<evidence type="ECO:0000313" key="1">
    <source>
        <dbReference type="EMBL" id="SDI48299.1"/>
    </source>
</evidence>